<sequence length="123" mass="13421">MFAGGIVNEEVAWRGMRCNKCGAESPDRIRFCPVCGHKLQSDRENHEDAPDAAGTGDAPRPASRLLDFQGWARPGRGAGRYVEACVYAAVLGGGVAWFLYSGVQWPLYPLVALCALAVWLRRL</sequence>
<feature type="transmembrane region" description="Helical" evidence="2">
    <location>
        <begin position="105"/>
        <end position="121"/>
    </location>
</feature>
<name>I2PY47_9BACT</name>
<feature type="transmembrane region" description="Helical" evidence="2">
    <location>
        <begin position="81"/>
        <end position="99"/>
    </location>
</feature>
<feature type="domain" description="Zinc-ribbon" evidence="3">
    <location>
        <begin position="18"/>
        <end position="39"/>
    </location>
</feature>
<dbReference type="EMBL" id="JH600068">
    <property type="protein sequence ID" value="EIG52453.1"/>
    <property type="molecule type" value="Genomic_DNA"/>
</dbReference>
<reference evidence="4" key="1">
    <citation type="submission" date="2011-11" db="EMBL/GenBank/DDBJ databases">
        <title>Improved High-Quality Draft sequence of Desulfovibrio sp. U5L.</title>
        <authorList>
            <consortium name="US DOE Joint Genome Institute"/>
            <person name="Lucas S."/>
            <person name="Han J."/>
            <person name="Lapidus A."/>
            <person name="Cheng J.-F."/>
            <person name="Goodwin L."/>
            <person name="Pitluck S."/>
            <person name="Peters L."/>
            <person name="Ovchinnikova G."/>
            <person name="Held B."/>
            <person name="Detter J.C."/>
            <person name="Han C."/>
            <person name="Tapia R."/>
            <person name="Land M."/>
            <person name="Hauser L."/>
            <person name="Kyrpides N."/>
            <person name="Ivanova N."/>
            <person name="Pagani I."/>
            <person name="Gabster J."/>
            <person name="Walker C."/>
            <person name="Stolyar S."/>
            <person name="Stahl D."/>
            <person name="Arkin A."/>
            <person name="Dehal P."/>
            <person name="Hazen T."/>
            <person name="Woyke T."/>
        </authorList>
    </citation>
    <scope>NUCLEOTIDE SEQUENCE [LARGE SCALE GENOMIC DNA]</scope>
    <source>
        <strain evidence="4">U5L</strain>
    </source>
</reference>
<evidence type="ECO:0000259" key="3">
    <source>
        <dbReference type="Pfam" id="PF13240"/>
    </source>
</evidence>
<keyword evidence="2" id="KW-1133">Transmembrane helix</keyword>
<keyword evidence="2" id="KW-0812">Transmembrane</keyword>
<accession>I2PY47</accession>
<evidence type="ECO:0000256" key="1">
    <source>
        <dbReference type="SAM" id="MobiDB-lite"/>
    </source>
</evidence>
<evidence type="ECO:0000256" key="2">
    <source>
        <dbReference type="SAM" id="Phobius"/>
    </source>
</evidence>
<dbReference type="Pfam" id="PF13240">
    <property type="entry name" value="Zn_Ribbon_1"/>
    <property type="match status" value="1"/>
</dbReference>
<dbReference type="InterPro" id="IPR026870">
    <property type="entry name" value="Zinc_ribbon_dom"/>
</dbReference>
<dbReference type="HOGENOM" id="CLU_142135_0_0_7"/>
<protein>
    <recommendedName>
        <fullName evidence="3">Zinc-ribbon domain-containing protein</fullName>
    </recommendedName>
</protein>
<dbReference type="AlphaFoldDB" id="I2PY47"/>
<gene>
    <name evidence="4" type="ORF">DesU5LDRAFT_0750</name>
</gene>
<feature type="region of interest" description="Disordered" evidence="1">
    <location>
        <begin position="41"/>
        <end position="61"/>
    </location>
</feature>
<keyword evidence="2" id="KW-0472">Membrane</keyword>
<proteinExistence type="predicted"/>
<feature type="compositionally biased region" description="Low complexity" evidence="1">
    <location>
        <begin position="51"/>
        <end position="61"/>
    </location>
</feature>
<organism evidence="4">
    <name type="scientific">Desulfovibrio sp. U5L</name>
    <dbReference type="NCBI Taxonomy" id="596152"/>
    <lineage>
        <taxon>Bacteria</taxon>
        <taxon>Pseudomonadati</taxon>
        <taxon>Thermodesulfobacteriota</taxon>
        <taxon>Desulfovibrionia</taxon>
        <taxon>Desulfovibrionales</taxon>
        <taxon>Desulfovibrionaceae</taxon>
        <taxon>Desulfovibrio</taxon>
    </lineage>
</organism>
<evidence type="ECO:0000313" key="4">
    <source>
        <dbReference type="EMBL" id="EIG52453.1"/>
    </source>
</evidence>
<dbReference type="eggNOG" id="ENOG5031818">
    <property type="taxonomic scope" value="Bacteria"/>
</dbReference>